<evidence type="ECO:0000313" key="2">
    <source>
        <dbReference type="Proteomes" id="UP000814128"/>
    </source>
</evidence>
<name>A0ACB8QYU4_9AGAM</name>
<dbReference type="EMBL" id="MU273468">
    <property type="protein sequence ID" value="KAI0036728.1"/>
    <property type="molecule type" value="Genomic_DNA"/>
</dbReference>
<accession>A0ACB8QYU4</accession>
<evidence type="ECO:0000313" key="1">
    <source>
        <dbReference type="EMBL" id="KAI0036728.1"/>
    </source>
</evidence>
<gene>
    <name evidence="1" type="ORF">K488DRAFT_81723</name>
</gene>
<keyword evidence="2" id="KW-1185">Reference proteome</keyword>
<comment type="caution">
    <text evidence="1">The sequence shown here is derived from an EMBL/GenBank/DDBJ whole genome shotgun (WGS) entry which is preliminary data.</text>
</comment>
<sequence>MQDSSVSRSFPVTISLLPVSLSLVHIPRSRFIQLVHPIVRQILLPNPAFLNLTCNEIELTIFAEHHFLADFEYIARKDRQRHRSRSGSTSSRSTQPDAPLNVAVEVSYEKWNVLQIDSHSSGLDSAGARVHEISAPLAAAGISILYQSSYTSDFIFVKTSRLRETMKIFAAAGFDVFSSDTSAIPLSPSGLVSPSLGDFFNVPTLLDGVTELPACEQSSATPGLRRSPMRTSSLPPSSSDVRVLEPDLTCIGLSDDAADTWSLKIIKLFAYPELIRPHSGAFLSANSSPISSYYLHGPSSPVSTSEFSDEEEGYHSASQNDDIGDGRHIRSTSSSPVLAPRVSRSHSLESSVDSRRSRRSAIQLHRMATVTELTRLSGDSPPPSTSALKRFAVPFFSFTRTAEGSSLTAPTALLAALFPPSERHMVMRGNDLDDLETDDSAGASELHDSEVENDGKSSPMRCLQIDLRQFGLDKYGLVSRFSRILEENGVNHMYSSTFKTANLLVDRRHASRAKTLLRTMT</sequence>
<proteinExistence type="predicted"/>
<dbReference type="Proteomes" id="UP000814128">
    <property type="component" value="Unassembled WGS sequence"/>
</dbReference>
<reference evidence="1" key="1">
    <citation type="submission" date="2021-02" db="EMBL/GenBank/DDBJ databases">
        <authorList>
            <consortium name="DOE Joint Genome Institute"/>
            <person name="Ahrendt S."/>
            <person name="Looney B.P."/>
            <person name="Miyauchi S."/>
            <person name="Morin E."/>
            <person name="Drula E."/>
            <person name="Courty P.E."/>
            <person name="Chicoki N."/>
            <person name="Fauchery L."/>
            <person name="Kohler A."/>
            <person name="Kuo A."/>
            <person name="Labutti K."/>
            <person name="Pangilinan J."/>
            <person name="Lipzen A."/>
            <person name="Riley R."/>
            <person name="Andreopoulos W."/>
            <person name="He G."/>
            <person name="Johnson J."/>
            <person name="Barry K.W."/>
            <person name="Grigoriev I.V."/>
            <person name="Nagy L."/>
            <person name="Hibbett D."/>
            <person name="Henrissat B."/>
            <person name="Matheny P.B."/>
            <person name="Labbe J."/>
            <person name="Martin F."/>
        </authorList>
    </citation>
    <scope>NUCLEOTIDE SEQUENCE</scope>
    <source>
        <strain evidence="1">EC-137</strain>
    </source>
</reference>
<reference evidence="1" key="2">
    <citation type="journal article" date="2022" name="New Phytol.">
        <title>Evolutionary transition to the ectomycorrhizal habit in the genomes of a hyperdiverse lineage of mushroom-forming fungi.</title>
        <authorList>
            <person name="Looney B."/>
            <person name="Miyauchi S."/>
            <person name="Morin E."/>
            <person name="Drula E."/>
            <person name="Courty P.E."/>
            <person name="Kohler A."/>
            <person name="Kuo A."/>
            <person name="LaButti K."/>
            <person name="Pangilinan J."/>
            <person name="Lipzen A."/>
            <person name="Riley R."/>
            <person name="Andreopoulos W."/>
            <person name="He G."/>
            <person name="Johnson J."/>
            <person name="Nolan M."/>
            <person name="Tritt A."/>
            <person name="Barry K.W."/>
            <person name="Grigoriev I.V."/>
            <person name="Nagy L.G."/>
            <person name="Hibbett D."/>
            <person name="Henrissat B."/>
            <person name="Matheny P.B."/>
            <person name="Labbe J."/>
            <person name="Martin F.M."/>
        </authorList>
    </citation>
    <scope>NUCLEOTIDE SEQUENCE</scope>
    <source>
        <strain evidence="1">EC-137</strain>
    </source>
</reference>
<protein>
    <submittedName>
        <fullName evidence="1">Uncharacterized protein</fullName>
    </submittedName>
</protein>
<organism evidence="1 2">
    <name type="scientific">Vararia minispora EC-137</name>
    <dbReference type="NCBI Taxonomy" id="1314806"/>
    <lineage>
        <taxon>Eukaryota</taxon>
        <taxon>Fungi</taxon>
        <taxon>Dikarya</taxon>
        <taxon>Basidiomycota</taxon>
        <taxon>Agaricomycotina</taxon>
        <taxon>Agaricomycetes</taxon>
        <taxon>Russulales</taxon>
        <taxon>Lachnocladiaceae</taxon>
        <taxon>Vararia</taxon>
    </lineage>
</organism>